<name>A0A2K3PR80_TRIPR</name>
<dbReference type="EMBL" id="ASHM01009665">
    <property type="protein sequence ID" value="PNY17777.1"/>
    <property type="molecule type" value="Genomic_DNA"/>
</dbReference>
<feature type="domain" description="Reverse transcriptase/retrotransposon-derived protein RNase H-like" evidence="1">
    <location>
        <begin position="114"/>
        <end position="182"/>
    </location>
</feature>
<organism evidence="2 3">
    <name type="scientific">Trifolium pratense</name>
    <name type="common">Red clover</name>
    <dbReference type="NCBI Taxonomy" id="57577"/>
    <lineage>
        <taxon>Eukaryota</taxon>
        <taxon>Viridiplantae</taxon>
        <taxon>Streptophyta</taxon>
        <taxon>Embryophyta</taxon>
        <taxon>Tracheophyta</taxon>
        <taxon>Spermatophyta</taxon>
        <taxon>Magnoliopsida</taxon>
        <taxon>eudicotyledons</taxon>
        <taxon>Gunneridae</taxon>
        <taxon>Pentapetalae</taxon>
        <taxon>rosids</taxon>
        <taxon>fabids</taxon>
        <taxon>Fabales</taxon>
        <taxon>Fabaceae</taxon>
        <taxon>Papilionoideae</taxon>
        <taxon>50 kb inversion clade</taxon>
        <taxon>NPAAA clade</taxon>
        <taxon>Hologalegina</taxon>
        <taxon>IRL clade</taxon>
        <taxon>Trifolieae</taxon>
        <taxon>Trifolium</taxon>
    </lineage>
</organism>
<dbReference type="InterPro" id="IPR043128">
    <property type="entry name" value="Rev_trsase/Diguanyl_cyclase"/>
</dbReference>
<accession>A0A2K3PR80</accession>
<reference evidence="2 3" key="1">
    <citation type="journal article" date="2014" name="Am. J. Bot.">
        <title>Genome assembly and annotation for red clover (Trifolium pratense; Fabaceae).</title>
        <authorList>
            <person name="Istvanek J."/>
            <person name="Jaros M."/>
            <person name="Krenek A."/>
            <person name="Repkova J."/>
        </authorList>
    </citation>
    <scope>NUCLEOTIDE SEQUENCE [LARGE SCALE GENOMIC DNA]</scope>
    <source>
        <strain evidence="3">cv. Tatra</strain>
        <tissue evidence="2">Young leaves</tissue>
    </source>
</reference>
<dbReference type="SUPFAM" id="SSF56672">
    <property type="entry name" value="DNA/RNA polymerases"/>
    <property type="match status" value="1"/>
</dbReference>
<dbReference type="PANTHER" id="PTHR34072">
    <property type="entry name" value="ENZYMATIC POLYPROTEIN-RELATED"/>
    <property type="match status" value="1"/>
</dbReference>
<dbReference type="AlphaFoldDB" id="A0A2K3PR80"/>
<dbReference type="STRING" id="57577.A0A2K3PR80"/>
<dbReference type="InterPro" id="IPR041577">
    <property type="entry name" value="RT_RNaseH_2"/>
</dbReference>
<keyword evidence="2" id="KW-0808">Transferase</keyword>
<keyword evidence="2" id="KW-0548">Nucleotidyltransferase</keyword>
<dbReference type="PANTHER" id="PTHR34072:SF55">
    <property type="entry name" value="DNA_RNA POLYMERASES SUPERFAMILY PROTEIN"/>
    <property type="match status" value="1"/>
</dbReference>
<dbReference type="Proteomes" id="UP000236291">
    <property type="component" value="Unassembled WGS sequence"/>
</dbReference>
<proteinExistence type="predicted"/>
<dbReference type="Gene3D" id="3.30.70.270">
    <property type="match status" value="1"/>
</dbReference>
<evidence type="ECO:0000313" key="2">
    <source>
        <dbReference type="EMBL" id="PNY17777.1"/>
    </source>
</evidence>
<dbReference type="InterPro" id="IPR043502">
    <property type="entry name" value="DNA/RNA_pol_sf"/>
</dbReference>
<evidence type="ECO:0000313" key="3">
    <source>
        <dbReference type="Proteomes" id="UP000236291"/>
    </source>
</evidence>
<dbReference type="Pfam" id="PF17919">
    <property type="entry name" value="RT_RNaseH_2"/>
    <property type="match status" value="1"/>
</dbReference>
<evidence type="ECO:0000259" key="1">
    <source>
        <dbReference type="Pfam" id="PF17919"/>
    </source>
</evidence>
<protein>
    <submittedName>
        <fullName evidence="2">RNA-directed DNA polymerase (Reverse transcriptase)</fullName>
    </submittedName>
</protein>
<dbReference type="GO" id="GO:0003964">
    <property type="term" value="F:RNA-directed DNA polymerase activity"/>
    <property type="evidence" value="ECO:0007669"/>
    <property type="project" value="UniProtKB-KW"/>
</dbReference>
<keyword evidence="2" id="KW-0695">RNA-directed DNA polymerase</keyword>
<comment type="caution">
    <text evidence="2">The sequence shown here is derived from an EMBL/GenBank/DDBJ whole genome shotgun (WGS) entry which is preliminary data.</text>
</comment>
<reference evidence="2 3" key="2">
    <citation type="journal article" date="2017" name="Front. Plant Sci.">
        <title>Gene Classification and Mining of Molecular Markers Useful in Red Clover (Trifolium pratense) Breeding.</title>
        <authorList>
            <person name="Istvanek J."/>
            <person name="Dluhosova J."/>
            <person name="Dluhos P."/>
            <person name="Patkova L."/>
            <person name="Nedelnik J."/>
            <person name="Repkova J."/>
        </authorList>
    </citation>
    <scope>NUCLEOTIDE SEQUENCE [LARGE SCALE GENOMIC DNA]</scope>
    <source>
        <strain evidence="3">cv. Tatra</strain>
        <tissue evidence="2">Young leaves</tissue>
    </source>
</reference>
<gene>
    <name evidence="2" type="ORF">L195_g014529</name>
</gene>
<sequence length="242" mass="26683">MANVHRLSHLNKATVPDKFPIPVIEELLDELHGSSHDWQSHLEHLETILSTLQNHGLVANKKKCSFAQKEVEYLSHLISAEGVAVDPNKVVSVTNWPTPTNVKGVRGFLGLTVQSVFEALKGKLTTTLVLALPNFDRQFTVECDASGCGVGAILMQDKKPVAYFSKALGVRNLTKSAYEKELNGGGKENRGADVLSRVGEGRKLQALISYPVWEEWNLICGEVQKDDKLMEIVKKLQQGSEP</sequence>